<keyword evidence="1" id="KW-0456">Lyase</keyword>
<dbReference type="SUPFAM" id="SSF54593">
    <property type="entry name" value="Glyoxalase/Bleomycin resistance protein/Dihydroxybiphenyl dioxygenase"/>
    <property type="match status" value="1"/>
</dbReference>
<proteinExistence type="predicted"/>
<protein>
    <submittedName>
        <fullName evidence="1">Predicted enzyme related to lactoylglutathione lyase</fullName>
    </submittedName>
</protein>
<dbReference type="InterPro" id="IPR029068">
    <property type="entry name" value="Glyas_Bleomycin-R_OHBP_Dase"/>
</dbReference>
<dbReference type="OrthoDB" id="9798430at2"/>
<dbReference type="KEGG" id="avc:NCTC10951_00218"/>
<dbReference type="GO" id="GO:0016829">
    <property type="term" value="F:lyase activity"/>
    <property type="evidence" value="ECO:0007669"/>
    <property type="project" value="UniProtKB-KW"/>
</dbReference>
<dbReference type="InterPro" id="IPR037523">
    <property type="entry name" value="VOC_core"/>
</dbReference>
<organism evidence="1 2">
    <name type="scientific">Actinomyces viscosus</name>
    <dbReference type="NCBI Taxonomy" id="1656"/>
    <lineage>
        <taxon>Bacteria</taxon>
        <taxon>Bacillati</taxon>
        <taxon>Actinomycetota</taxon>
        <taxon>Actinomycetes</taxon>
        <taxon>Actinomycetales</taxon>
        <taxon>Actinomycetaceae</taxon>
        <taxon>Actinomyces</taxon>
    </lineage>
</organism>
<accession>A0A3S5EW83</accession>
<dbReference type="EMBL" id="LR134477">
    <property type="protein sequence ID" value="VEI14365.1"/>
    <property type="molecule type" value="Genomic_DNA"/>
</dbReference>
<dbReference type="Proteomes" id="UP000268658">
    <property type="component" value="Chromosome"/>
</dbReference>
<dbReference type="InterPro" id="IPR051332">
    <property type="entry name" value="Fosfomycin_Res_Enzymes"/>
</dbReference>
<dbReference type="Gene3D" id="3.10.180.10">
    <property type="entry name" value="2,3-Dihydroxybiphenyl 1,2-Dioxygenase, domain 1"/>
    <property type="match status" value="1"/>
</dbReference>
<dbReference type="PANTHER" id="PTHR36113:SF1">
    <property type="entry name" value="GLYOXALASE_BLEOMYCIN RESISTANCE PROTEIN_DIOXYGENASE"/>
    <property type="match status" value="1"/>
</dbReference>
<dbReference type="RefSeq" id="WP_126413051.1">
    <property type="nucleotide sequence ID" value="NZ_JASPER010000002.1"/>
</dbReference>
<dbReference type="AlphaFoldDB" id="A0A3S5EW83"/>
<evidence type="ECO:0000313" key="2">
    <source>
        <dbReference type="Proteomes" id="UP000268658"/>
    </source>
</evidence>
<dbReference type="PANTHER" id="PTHR36113">
    <property type="entry name" value="LYASE, PUTATIVE-RELATED-RELATED"/>
    <property type="match status" value="1"/>
</dbReference>
<evidence type="ECO:0000313" key="1">
    <source>
        <dbReference type="EMBL" id="VEI14365.1"/>
    </source>
</evidence>
<dbReference type="Pfam" id="PF00903">
    <property type="entry name" value="Glyoxalase"/>
    <property type="match status" value="1"/>
</dbReference>
<sequence>MPHLDHVAIWVADLDDARDFYSHWFNGHANGLYENPRTGLRTHILHFAGTPSEERRARLEIMTRPGLEGRREAEGLGWAHVSFSLPGREDVDRLAANMREAGVPVVDGPRQTGDGYYEAAVLDPEGNRIELVAADYSDDVALRPTF</sequence>
<dbReference type="PROSITE" id="PS51819">
    <property type="entry name" value="VOC"/>
    <property type="match status" value="1"/>
</dbReference>
<dbReference type="InterPro" id="IPR004360">
    <property type="entry name" value="Glyas_Fos-R_dOase_dom"/>
</dbReference>
<gene>
    <name evidence="1" type="ORF">NCTC10951_00218</name>
</gene>
<reference evidence="1 2" key="1">
    <citation type="submission" date="2018-12" db="EMBL/GenBank/DDBJ databases">
        <authorList>
            <consortium name="Pathogen Informatics"/>
        </authorList>
    </citation>
    <scope>NUCLEOTIDE SEQUENCE [LARGE SCALE GENOMIC DNA]</scope>
    <source>
        <strain evidence="1 2">NCTC10951</strain>
    </source>
</reference>
<name>A0A3S5EW83_ACTVI</name>